<dbReference type="GO" id="GO:0005886">
    <property type="term" value="C:plasma membrane"/>
    <property type="evidence" value="ECO:0007669"/>
    <property type="project" value="UniProtKB-SubCell"/>
</dbReference>
<evidence type="ECO:0000259" key="7">
    <source>
        <dbReference type="PROSITE" id="PS50850"/>
    </source>
</evidence>
<accession>A0A8J2VLQ0</accession>
<dbReference type="PANTHER" id="PTHR42718:SF9">
    <property type="entry name" value="MAJOR FACILITATOR SUPERFAMILY MULTIDRUG TRANSPORTER MFSC"/>
    <property type="match status" value="1"/>
</dbReference>
<feature type="transmembrane region" description="Helical" evidence="6">
    <location>
        <begin position="21"/>
        <end position="47"/>
    </location>
</feature>
<feature type="domain" description="Major facilitator superfamily (MFS) profile" evidence="7">
    <location>
        <begin position="22"/>
        <end position="451"/>
    </location>
</feature>
<feature type="transmembrane region" description="Helical" evidence="6">
    <location>
        <begin position="88"/>
        <end position="105"/>
    </location>
</feature>
<dbReference type="PANTHER" id="PTHR42718">
    <property type="entry name" value="MAJOR FACILITATOR SUPERFAMILY MULTIDRUG TRANSPORTER MFSC"/>
    <property type="match status" value="1"/>
</dbReference>
<evidence type="ECO:0000256" key="2">
    <source>
        <dbReference type="ARBA" id="ARBA00022448"/>
    </source>
</evidence>
<feature type="transmembrane region" description="Helical" evidence="6">
    <location>
        <begin position="290"/>
        <end position="314"/>
    </location>
</feature>
<sequence>MAQSKNLEYDISENALRKETFLLVLLALSIMIVTMNTTMFNVALPLITKEYGMSAPASSWIVTGYSILFAISSITFSRLSDFVPIRRLFILSLSILSAVSIVGLFSDSYPMLLLVRLLQAAVAGAIPSLCLVFTSRYIPVRRRGKFVVNLIAAVSLGLGLGPVVAGVIIEDWNWQDLFFVTAAPLILIPFLAMELPREQPEKGTFDIFGAILIGIGTTGLLMFVTNDYWIALFVGLCALFLFVVHIFKNRDPFIQPKLFRHRTYLTLVAIGVAAYMCNFANLFLMPQVLINLHGLSTISAGLIIFPGALVSVLLPRLAGKRLERLGNAMMICIFSFMMLASTILFALFASHSYMAILFIYMLMSTGFTFVTGAVSNEVSQQIEHRLVGSGMGLLQLLQFFSGAFGVGITAKFMSWQKEVPFGQVYSHVYWGMLALVILAIVLISMYLLQNRAKIKAVGER</sequence>
<feature type="transmembrane region" description="Helical" evidence="6">
    <location>
        <begin position="428"/>
        <end position="448"/>
    </location>
</feature>
<feature type="transmembrane region" description="Helical" evidence="6">
    <location>
        <begin position="326"/>
        <end position="347"/>
    </location>
</feature>
<evidence type="ECO:0000256" key="1">
    <source>
        <dbReference type="ARBA" id="ARBA00004651"/>
    </source>
</evidence>
<proteinExistence type="predicted"/>
<dbReference type="InterPro" id="IPR020846">
    <property type="entry name" value="MFS_dom"/>
</dbReference>
<keyword evidence="9" id="KW-1185">Reference proteome</keyword>
<evidence type="ECO:0000313" key="9">
    <source>
        <dbReference type="Proteomes" id="UP000628775"/>
    </source>
</evidence>
<dbReference type="GO" id="GO:0022857">
    <property type="term" value="F:transmembrane transporter activity"/>
    <property type="evidence" value="ECO:0007669"/>
    <property type="project" value="InterPro"/>
</dbReference>
<dbReference type="PRINTS" id="PR01036">
    <property type="entry name" value="TCRTETB"/>
</dbReference>
<feature type="transmembrane region" description="Helical" evidence="6">
    <location>
        <begin position="205"/>
        <end position="223"/>
    </location>
</feature>
<dbReference type="CDD" id="cd17321">
    <property type="entry name" value="MFS_MMR_MDR_like"/>
    <property type="match status" value="1"/>
</dbReference>
<feature type="transmembrane region" description="Helical" evidence="6">
    <location>
        <begin position="59"/>
        <end position="76"/>
    </location>
</feature>
<organism evidence="8 9">
    <name type="scientific">Pullulanibacillus camelliae</name>
    <dbReference type="NCBI Taxonomy" id="1707096"/>
    <lineage>
        <taxon>Bacteria</taxon>
        <taxon>Bacillati</taxon>
        <taxon>Bacillota</taxon>
        <taxon>Bacilli</taxon>
        <taxon>Bacillales</taxon>
        <taxon>Sporolactobacillaceae</taxon>
        <taxon>Pullulanibacillus</taxon>
    </lineage>
</organism>
<dbReference type="Gene3D" id="1.20.1250.20">
    <property type="entry name" value="MFS general substrate transporter like domains"/>
    <property type="match status" value="2"/>
</dbReference>
<dbReference type="InterPro" id="IPR036259">
    <property type="entry name" value="MFS_trans_sf"/>
</dbReference>
<feature type="transmembrane region" description="Helical" evidence="6">
    <location>
        <begin position="229"/>
        <end position="247"/>
    </location>
</feature>
<reference evidence="8" key="2">
    <citation type="submission" date="2020-09" db="EMBL/GenBank/DDBJ databases">
        <authorList>
            <person name="Sun Q."/>
            <person name="Zhou Y."/>
        </authorList>
    </citation>
    <scope>NUCLEOTIDE SEQUENCE</scope>
    <source>
        <strain evidence="8">CGMCC 1.15371</strain>
    </source>
</reference>
<dbReference type="PROSITE" id="PS50850">
    <property type="entry name" value="MFS"/>
    <property type="match status" value="1"/>
</dbReference>
<feature type="transmembrane region" description="Helical" evidence="6">
    <location>
        <begin position="263"/>
        <end position="284"/>
    </location>
</feature>
<evidence type="ECO:0000313" key="8">
    <source>
        <dbReference type="EMBL" id="GGE31074.1"/>
    </source>
</evidence>
<evidence type="ECO:0000256" key="4">
    <source>
        <dbReference type="ARBA" id="ARBA00022989"/>
    </source>
</evidence>
<name>A0A8J2VLQ0_9BACL</name>
<keyword evidence="2" id="KW-0813">Transport</keyword>
<comment type="caution">
    <text evidence="8">The sequence shown here is derived from an EMBL/GenBank/DDBJ whole genome shotgun (WGS) entry which is preliminary data.</text>
</comment>
<feature type="transmembrane region" description="Helical" evidence="6">
    <location>
        <begin position="353"/>
        <end position="374"/>
    </location>
</feature>
<feature type="transmembrane region" description="Helical" evidence="6">
    <location>
        <begin position="386"/>
        <end position="408"/>
    </location>
</feature>
<dbReference type="AlphaFoldDB" id="A0A8J2VLQ0"/>
<dbReference type="EMBL" id="BMIR01000002">
    <property type="protein sequence ID" value="GGE31074.1"/>
    <property type="molecule type" value="Genomic_DNA"/>
</dbReference>
<dbReference type="Proteomes" id="UP000628775">
    <property type="component" value="Unassembled WGS sequence"/>
</dbReference>
<reference evidence="8" key="1">
    <citation type="journal article" date="2014" name="Int. J. Syst. Evol. Microbiol.">
        <title>Complete genome sequence of Corynebacterium casei LMG S-19264T (=DSM 44701T), isolated from a smear-ripened cheese.</title>
        <authorList>
            <consortium name="US DOE Joint Genome Institute (JGI-PGF)"/>
            <person name="Walter F."/>
            <person name="Albersmeier A."/>
            <person name="Kalinowski J."/>
            <person name="Ruckert C."/>
        </authorList>
    </citation>
    <scope>NUCLEOTIDE SEQUENCE</scope>
    <source>
        <strain evidence="8">CGMCC 1.15371</strain>
    </source>
</reference>
<gene>
    <name evidence="8" type="ORF">GCM10011391_07180</name>
</gene>
<comment type="subcellular location">
    <subcellularLocation>
        <location evidence="1">Cell membrane</location>
        <topology evidence="1">Multi-pass membrane protein</topology>
    </subcellularLocation>
</comment>
<feature type="transmembrane region" description="Helical" evidence="6">
    <location>
        <begin position="146"/>
        <end position="168"/>
    </location>
</feature>
<feature type="transmembrane region" description="Helical" evidence="6">
    <location>
        <begin position="111"/>
        <end position="134"/>
    </location>
</feature>
<evidence type="ECO:0000256" key="5">
    <source>
        <dbReference type="ARBA" id="ARBA00023136"/>
    </source>
</evidence>
<dbReference type="SUPFAM" id="SSF103473">
    <property type="entry name" value="MFS general substrate transporter"/>
    <property type="match status" value="1"/>
</dbReference>
<protein>
    <submittedName>
        <fullName evidence="8">MFS transporter</fullName>
    </submittedName>
</protein>
<dbReference type="Pfam" id="PF07690">
    <property type="entry name" value="MFS_1"/>
    <property type="match status" value="1"/>
</dbReference>
<dbReference type="InterPro" id="IPR011701">
    <property type="entry name" value="MFS"/>
</dbReference>
<dbReference type="RefSeq" id="WP_188689276.1">
    <property type="nucleotide sequence ID" value="NZ_BMIR01000002.1"/>
</dbReference>
<evidence type="ECO:0000256" key="3">
    <source>
        <dbReference type="ARBA" id="ARBA00022692"/>
    </source>
</evidence>
<feature type="transmembrane region" description="Helical" evidence="6">
    <location>
        <begin position="174"/>
        <end position="193"/>
    </location>
</feature>
<keyword evidence="4 6" id="KW-1133">Transmembrane helix</keyword>
<keyword evidence="5 6" id="KW-0472">Membrane</keyword>
<evidence type="ECO:0000256" key="6">
    <source>
        <dbReference type="SAM" id="Phobius"/>
    </source>
</evidence>
<keyword evidence="3 6" id="KW-0812">Transmembrane</keyword>